<keyword evidence="2" id="KW-0560">Oxidoreductase</keyword>
<dbReference type="PANTHER" id="PTHR34846:SF10">
    <property type="entry name" value="CYTOPLASMIC PROTEIN"/>
    <property type="match status" value="1"/>
</dbReference>
<proteinExistence type="predicted"/>
<dbReference type="EMBL" id="LT629700">
    <property type="protein sequence ID" value="SDM10120.1"/>
    <property type="molecule type" value="Genomic_DNA"/>
</dbReference>
<dbReference type="SUPFAM" id="SSF69118">
    <property type="entry name" value="AhpD-like"/>
    <property type="match status" value="1"/>
</dbReference>
<gene>
    <name evidence="2" type="ORF">SAMN04488535_1918</name>
</gene>
<dbReference type="STRING" id="38302.SAMN04488535_1918"/>
<dbReference type="NCBIfam" id="TIGR00778">
    <property type="entry name" value="ahpD_dom"/>
    <property type="match status" value="1"/>
</dbReference>
<dbReference type="GO" id="GO:0051920">
    <property type="term" value="F:peroxiredoxin activity"/>
    <property type="evidence" value="ECO:0007669"/>
    <property type="project" value="InterPro"/>
</dbReference>
<protein>
    <submittedName>
        <fullName evidence="2">Alkylhydroperoxidase AhpD family core domain-containing protein</fullName>
    </submittedName>
</protein>
<keyword evidence="3" id="KW-1185">Reference proteome</keyword>
<name>A0A1G9QGV5_9CORY</name>
<dbReference type="InterPro" id="IPR004675">
    <property type="entry name" value="AhpD_core"/>
</dbReference>
<dbReference type="InterPro" id="IPR029032">
    <property type="entry name" value="AhpD-like"/>
</dbReference>
<evidence type="ECO:0000313" key="2">
    <source>
        <dbReference type="EMBL" id="SDM10120.1"/>
    </source>
</evidence>
<sequence>MVEARKQMRGEALRSILPMVKYSGSNVDQAYRHLVSLRASVINDCKACITTHRRDARADGWDEKRILRAEDWTNHRDRFDEKETAVLALTDAVTHIDGYESVPDELWDSVEKHFGPQGAHDVLVSILAINTFNRLSITTRTNADAIKSTIEFDHDYDATL</sequence>
<dbReference type="Proteomes" id="UP000199350">
    <property type="component" value="Chromosome I"/>
</dbReference>
<reference evidence="3" key="1">
    <citation type="submission" date="2016-10" db="EMBL/GenBank/DDBJ databases">
        <authorList>
            <person name="Varghese N."/>
            <person name="Submissions S."/>
        </authorList>
    </citation>
    <scope>NUCLEOTIDE SEQUENCE [LARGE SCALE GENOMIC DNA]</scope>
    <source>
        <strain evidence="3">DSM 20632</strain>
    </source>
</reference>
<accession>A0A1G9QGV5</accession>
<dbReference type="InterPro" id="IPR003779">
    <property type="entry name" value="CMD-like"/>
</dbReference>
<dbReference type="Gene3D" id="1.20.1290.10">
    <property type="entry name" value="AhpD-like"/>
    <property type="match status" value="1"/>
</dbReference>
<keyword evidence="2" id="KW-0575">Peroxidase</keyword>
<dbReference type="OrthoDB" id="9801997at2"/>
<dbReference type="RefSeq" id="WP_092151578.1">
    <property type="nucleotide sequence ID" value="NZ_LT629700.1"/>
</dbReference>
<dbReference type="AlphaFoldDB" id="A0A1G9QGV5"/>
<evidence type="ECO:0000259" key="1">
    <source>
        <dbReference type="Pfam" id="PF02627"/>
    </source>
</evidence>
<organism evidence="2 3">
    <name type="scientific">Corynebacterium mycetoides</name>
    <dbReference type="NCBI Taxonomy" id="38302"/>
    <lineage>
        <taxon>Bacteria</taxon>
        <taxon>Bacillati</taxon>
        <taxon>Actinomycetota</taxon>
        <taxon>Actinomycetes</taxon>
        <taxon>Mycobacteriales</taxon>
        <taxon>Corynebacteriaceae</taxon>
        <taxon>Corynebacterium</taxon>
    </lineage>
</organism>
<dbReference type="PANTHER" id="PTHR34846">
    <property type="entry name" value="4-CARBOXYMUCONOLACTONE DECARBOXYLASE FAMILY PROTEIN (AFU_ORTHOLOGUE AFUA_6G11590)"/>
    <property type="match status" value="1"/>
</dbReference>
<feature type="domain" description="Carboxymuconolactone decarboxylase-like" evidence="1">
    <location>
        <begin position="22"/>
        <end position="89"/>
    </location>
</feature>
<evidence type="ECO:0000313" key="3">
    <source>
        <dbReference type="Proteomes" id="UP000199350"/>
    </source>
</evidence>
<dbReference type="Pfam" id="PF02627">
    <property type="entry name" value="CMD"/>
    <property type="match status" value="1"/>
</dbReference>